<dbReference type="Pfam" id="PF00172">
    <property type="entry name" value="Zn_clus"/>
    <property type="match status" value="1"/>
</dbReference>
<evidence type="ECO:0000256" key="7">
    <source>
        <dbReference type="SAM" id="MobiDB-lite"/>
    </source>
</evidence>
<keyword evidence="4" id="KW-0238">DNA-binding</keyword>
<keyword evidence="2" id="KW-0862">Zinc</keyword>
<dbReference type="GO" id="GO:0000978">
    <property type="term" value="F:RNA polymerase II cis-regulatory region sequence-specific DNA binding"/>
    <property type="evidence" value="ECO:0007669"/>
    <property type="project" value="TreeGrafter"/>
</dbReference>
<dbReference type="SMART" id="SM00906">
    <property type="entry name" value="Fungal_trans"/>
    <property type="match status" value="1"/>
</dbReference>
<feature type="compositionally biased region" description="Low complexity" evidence="7">
    <location>
        <begin position="83"/>
        <end position="95"/>
    </location>
</feature>
<dbReference type="AlphaFoldDB" id="A0A5N7A3P9"/>
<evidence type="ECO:0000256" key="5">
    <source>
        <dbReference type="ARBA" id="ARBA00023163"/>
    </source>
</evidence>
<dbReference type="GO" id="GO:0006351">
    <property type="term" value="P:DNA-templated transcription"/>
    <property type="evidence" value="ECO:0007669"/>
    <property type="project" value="InterPro"/>
</dbReference>
<dbReference type="PROSITE" id="PS00463">
    <property type="entry name" value="ZN2_CY6_FUNGAL_1"/>
    <property type="match status" value="1"/>
</dbReference>
<dbReference type="Proteomes" id="UP000326268">
    <property type="component" value="Unassembled WGS sequence"/>
</dbReference>
<keyword evidence="6" id="KW-0539">Nucleus</keyword>
<dbReference type="SUPFAM" id="SSF57701">
    <property type="entry name" value="Zn2/Cys6 DNA-binding domain"/>
    <property type="match status" value="1"/>
</dbReference>
<gene>
    <name evidence="9" type="ORF">BDV27DRAFT_158422</name>
</gene>
<keyword evidence="10" id="KW-1185">Reference proteome</keyword>
<dbReference type="CDD" id="cd00067">
    <property type="entry name" value="GAL4"/>
    <property type="match status" value="1"/>
</dbReference>
<dbReference type="OrthoDB" id="4337792at2759"/>
<dbReference type="GO" id="GO:0001228">
    <property type="term" value="F:DNA-binding transcription activator activity, RNA polymerase II-specific"/>
    <property type="evidence" value="ECO:0007669"/>
    <property type="project" value="TreeGrafter"/>
</dbReference>
<evidence type="ECO:0000256" key="3">
    <source>
        <dbReference type="ARBA" id="ARBA00023015"/>
    </source>
</evidence>
<evidence type="ECO:0000256" key="1">
    <source>
        <dbReference type="ARBA" id="ARBA00022723"/>
    </source>
</evidence>
<proteinExistence type="predicted"/>
<dbReference type="GO" id="GO:0005634">
    <property type="term" value="C:nucleus"/>
    <property type="evidence" value="ECO:0007669"/>
    <property type="project" value="TreeGrafter"/>
</dbReference>
<protein>
    <recommendedName>
        <fullName evidence="8">Zn(2)-C6 fungal-type domain-containing protein</fullName>
    </recommendedName>
</protein>
<dbReference type="Gene3D" id="4.10.240.10">
    <property type="entry name" value="Zn(2)-C6 fungal-type DNA-binding domain"/>
    <property type="match status" value="1"/>
</dbReference>
<dbReference type="PANTHER" id="PTHR31944:SF131">
    <property type="entry name" value="HEME-RESPONSIVE ZINC FINGER TRANSCRIPTION FACTOR HAP1"/>
    <property type="match status" value="1"/>
</dbReference>
<keyword evidence="5" id="KW-0804">Transcription</keyword>
<feature type="domain" description="Zn(2)-C6 fungal-type" evidence="8">
    <location>
        <begin position="15"/>
        <end position="44"/>
    </location>
</feature>
<dbReference type="InterPro" id="IPR007219">
    <property type="entry name" value="XnlR_reg_dom"/>
</dbReference>
<name>A0A5N7A3P9_9EURO</name>
<organism evidence="9 10">
    <name type="scientific">Aspergillus caelatus</name>
    <dbReference type="NCBI Taxonomy" id="61420"/>
    <lineage>
        <taxon>Eukaryota</taxon>
        <taxon>Fungi</taxon>
        <taxon>Dikarya</taxon>
        <taxon>Ascomycota</taxon>
        <taxon>Pezizomycotina</taxon>
        <taxon>Eurotiomycetes</taxon>
        <taxon>Eurotiomycetidae</taxon>
        <taxon>Eurotiales</taxon>
        <taxon>Aspergillaceae</taxon>
        <taxon>Aspergillus</taxon>
        <taxon>Aspergillus subgen. Circumdati</taxon>
    </lineage>
</organism>
<evidence type="ECO:0000313" key="9">
    <source>
        <dbReference type="EMBL" id="KAE8363806.1"/>
    </source>
</evidence>
<evidence type="ECO:0000256" key="4">
    <source>
        <dbReference type="ARBA" id="ARBA00023125"/>
    </source>
</evidence>
<keyword evidence="1" id="KW-0479">Metal-binding</keyword>
<dbReference type="GO" id="GO:0008270">
    <property type="term" value="F:zinc ion binding"/>
    <property type="evidence" value="ECO:0007669"/>
    <property type="project" value="InterPro"/>
</dbReference>
<dbReference type="SMART" id="SM00066">
    <property type="entry name" value="GAL4"/>
    <property type="match status" value="1"/>
</dbReference>
<feature type="compositionally biased region" description="Polar residues" evidence="7">
    <location>
        <begin position="62"/>
        <end position="82"/>
    </location>
</feature>
<feature type="region of interest" description="Disordered" evidence="7">
    <location>
        <begin position="53"/>
        <end position="114"/>
    </location>
</feature>
<dbReference type="PROSITE" id="PS50048">
    <property type="entry name" value="ZN2_CY6_FUNGAL_2"/>
    <property type="match status" value="1"/>
</dbReference>
<dbReference type="InterPro" id="IPR036864">
    <property type="entry name" value="Zn2-C6_fun-type_DNA-bd_sf"/>
</dbReference>
<dbReference type="InterPro" id="IPR051430">
    <property type="entry name" value="Fungal_TF_Env_Response"/>
</dbReference>
<dbReference type="EMBL" id="ML737666">
    <property type="protein sequence ID" value="KAE8363806.1"/>
    <property type="molecule type" value="Genomic_DNA"/>
</dbReference>
<evidence type="ECO:0000256" key="2">
    <source>
        <dbReference type="ARBA" id="ARBA00022833"/>
    </source>
</evidence>
<evidence type="ECO:0000313" key="10">
    <source>
        <dbReference type="Proteomes" id="UP000326268"/>
    </source>
</evidence>
<sequence>MESRALRKRRRIQLSCVECHRRKVRCDRNDPCGRCSAAEIRCVYAADRDEEPHSLTEVEARGNSTTRSFNSRTVPINTSATRLPQAQQQLSSPLATKRRSDGQRDLPYSRGCISDTRRHENDSLDLGTIHGVLSKARLLGTTHPIATYRQCDEMYPIHVNPEYHRAPEIIPSSVLSEVQGLIASSKAMARSVKNHQTPAGLALEEAVRSLPAREICDKLVDNYIRLVELPFRILHIPKFRREYSAFWDEPNKRRPLFVAIVLLVVSIGVHFSEDTESETLQRVYAPQWIRAAQAWLSDIRCKDFATISGLQAHCLVVLSLQFNGGKPDRLWLAQGVVQRIANYMGLHRDPIHFPEMPLYHAEMRRRLWSTILELDVQISMDLGMLPNAIDFDTTPPSNFDDDAFDETTTTYPTEVTPLTQTQSSLQTHLRRSLAARITIARLMNDTFTEPLYEDVLRETDNLVGIITASETNLHSYTAVHRNLINFLTRRFLLALHRPFATKARQDPRYYYSRKVCLDNALLLLTPERDWDFDQMLLVSITLFRHIMHHAAIVLCVEIVAQIKEDQSEKKLLQIRQDTRAQLLTTTRQVLGITVKRLHWGETNVKSHVFLHMAIAQIEAMEQGIDVAAHVLKAATIAAREALEILQQQSDTGPRDDGGTWRPSESELDTVRQDDSVPLTLTEFGNMNLNFGDMASWIFSDSMDEYPL</sequence>
<reference evidence="9 10" key="1">
    <citation type="submission" date="2019-04" db="EMBL/GenBank/DDBJ databases">
        <title>Friends and foes A comparative genomics studyof 23 Aspergillus species from section Flavi.</title>
        <authorList>
            <consortium name="DOE Joint Genome Institute"/>
            <person name="Kjaerbolling I."/>
            <person name="Vesth T."/>
            <person name="Frisvad J.C."/>
            <person name="Nybo J.L."/>
            <person name="Theobald S."/>
            <person name="Kildgaard S."/>
            <person name="Isbrandt T."/>
            <person name="Kuo A."/>
            <person name="Sato A."/>
            <person name="Lyhne E.K."/>
            <person name="Kogle M.E."/>
            <person name="Wiebenga A."/>
            <person name="Kun R.S."/>
            <person name="Lubbers R.J."/>
            <person name="Makela M.R."/>
            <person name="Barry K."/>
            <person name="Chovatia M."/>
            <person name="Clum A."/>
            <person name="Daum C."/>
            <person name="Haridas S."/>
            <person name="He G."/>
            <person name="LaButti K."/>
            <person name="Lipzen A."/>
            <person name="Mondo S."/>
            <person name="Riley R."/>
            <person name="Salamov A."/>
            <person name="Simmons B.A."/>
            <person name="Magnuson J.K."/>
            <person name="Henrissat B."/>
            <person name="Mortensen U.H."/>
            <person name="Larsen T.O."/>
            <person name="Devries R.P."/>
            <person name="Grigoriev I.V."/>
            <person name="Machida M."/>
            <person name="Baker S.E."/>
            <person name="Andersen M.R."/>
        </authorList>
    </citation>
    <scope>NUCLEOTIDE SEQUENCE [LARGE SCALE GENOMIC DNA]</scope>
    <source>
        <strain evidence="9 10">CBS 763.97</strain>
    </source>
</reference>
<dbReference type="CDD" id="cd12148">
    <property type="entry name" value="fungal_TF_MHR"/>
    <property type="match status" value="1"/>
</dbReference>
<evidence type="ECO:0000259" key="8">
    <source>
        <dbReference type="PROSITE" id="PS50048"/>
    </source>
</evidence>
<evidence type="ECO:0000256" key="6">
    <source>
        <dbReference type="ARBA" id="ARBA00023242"/>
    </source>
</evidence>
<feature type="region of interest" description="Disordered" evidence="7">
    <location>
        <begin position="645"/>
        <end position="672"/>
    </location>
</feature>
<dbReference type="Pfam" id="PF04082">
    <property type="entry name" value="Fungal_trans"/>
    <property type="match status" value="1"/>
</dbReference>
<dbReference type="PANTHER" id="PTHR31944">
    <property type="entry name" value="HEME-RESPONSIVE ZINC FINGER TRANSCRIPTION FACTOR HAP1"/>
    <property type="match status" value="1"/>
</dbReference>
<dbReference type="RefSeq" id="XP_031926887.1">
    <property type="nucleotide sequence ID" value="XM_032072683.1"/>
</dbReference>
<keyword evidence="3" id="KW-0805">Transcription regulation</keyword>
<dbReference type="GeneID" id="43657129"/>
<dbReference type="InterPro" id="IPR001138">
    <property type="entry name" value="Zn2Cys6_DnaBD"/>
</dbReference>
<accession>A0A5N7A3P9</accession>